<evidence type="ECO:0000256" key="3">
    <source>
        <dbReference type="ARBA" id="ARBA00023054"/>
    </source>
</evidence>
<sequence length="355" mass="40597">MANPVTVLLLLTVLILIGALLLIIFLFLPRFKRQGAPETTLLFQQIEVIRQEQARALEANTQLLNQRLAEMQRVLIDSTTAVNIRLDNATQVTGELNRRLGELAIAAQNILNVGKDIASLQDILRAPKPRGVLGEFFLENILQEMLPNYYQLQYSFRSGEKVDAVIRLGGRLVPVDAKFPLDDFQRLLAAEKEIERATLRKVFLQKVKKNIDSIAQKYIRPDEGTFDFALMYIPAENVYYETITGITDKEENILKYAFDRRVIPVSPGTIYAYLQTIVLGLRGMQIEQQAQQILNHLGRLQADMNRFQDKFQTLGAHLTNAHNRYEEAARELERLSERLALQFRADQTNQDAQQM</sequence>
<keyword evidence="6" id="KW-0472">Membrane</keyword>
<reference evidence="7" key="1">
    <citation type="journal article" date="2020" name="mSystems">
        <title>Genome- and Community-Level Interaction Insights into Carbon Utilization and Element Cycling Functions of Hydrothermarchaeota in Hydrothermal Sediment.</title>
        <authorList>
            <person name="Zhou Z."/>
            <person name="Liu Y."/>
            <person name="Xu W."/>
            <person name="Pan J."/>
            <person name="Luo Z.H."/>
            <person name="Li M."/>
        </authorList>
    </citation>
    <scope>NUCLEOTIDE SEQUENCE [LARGE SCALE GENOMIC DNA]</scope>
    <source>
        <strain evidence="7">SpSt-914</strain>
    </source>
</reference>
<evidence type="ECO:0000313" key="7">
    <source>
        <dbReference type="EMBL" id="HGD12594.1"/>
    </source>
</evidence>
<evidence type="ECO:0000256" key="2">
    <source>
        <dbReference type="ARBA" id="ARBA00009840"/>
    </source>
</evidence>
<feature type="coiled-coil region" evidence="5">
    <location>
        <begin position="318"/>
        <end position="345"/>
    </location>
</feature>
<dbReference type="GO" id="GO:0006310">
    <property type="term" value="P:DNA recombination"/>
    <property type="evidence" value="ECO:0007669"/>
    <property type="project" value="UniProtKB-KW"/>
</dbReference>
<dbReference type="PANTHER" id="PTHR30563">
    <property type="entry name" value="DNA RECOMBINATION PROTEIN RMUC"/>
    <property type="match status" value="1"/>
</dbReference>
<comment type="caution">
    <text evidence="7">The sequence shown here is derived from an EMBL/GenBank/DDBJ whole genome shotgun (WGS) entry which is preliminary data.</text>
</comment>
<proteinExistence type="inferred from homology"/>
<keyword evidence="6" id="KW-1133">Transmembrane helix</keyword>
<protein>
    <submittedName>
        <fullName evidence="7">DNA recombination protein RmuC</fullName>
    </submittedName>
</protein>
<dbReference type="PANTHER" id="PTHR30563:SF0">
    <property type="entry name" value="DNA RECOMBINATION PROTEIN RMUC"/>
    <property type="match status" value="1"/>
</dbReference>
<gene>
    <name evidence="7" type="ORF">ENX16_00705</name>
</gene>
<comment type="similarity">
    <text evidence="2">Belongs to the RmuC family.</text>
</comment>
<evidence type="ECO:0000256" key="1">
    <source>
        <dbReference type="ARBA" id="ARBA00003416"/>
    </source>
</evidence>
<dbReference type="InterPro" id="IPR003798">
    <property type="entry name" value="DNA_recombination_RmuC"/>
</dbReference>
<feature type="transmembrane region" description="Helical" evidence="6">
    <location>
        <begin position="6"/>
        <end position="28"/>
    </location>
</feature>
<dbReference type="Pfam" id="PF02646">
    <property type="entry name" value="RmuC"/>
    <property type="match status" value="1"/>
</dbReference>
<accession>A0A7V3PSD5</accession>
<keyword evidence="6" id="KW-0812">Transmembrane</keyword>
<keyword evidence="4" id="KW-0233">DNA recombination</keyword>
<keyword evidence="3 5" id="KW-0175">Coiled coil</keyword>
<comment type="function">
    <text evidence="1">Involved in DNA recombination.</text>
</comment>
<name>A0A7V3PSD5_UNCW3</name>
<organism evidence="7">
    <name type="scientific">candidate division WOR-3 bacterium</name>
    <dbReference type="NCBI Taxonomy" id="2052148"/>
    <lineage>
        <taxon>Bacteria</taxon>
        <taxon>Bacteria division WOR-3</taxon>
    </lineage>
</organism>
<evidence type="ECO:0000256" key="6">
    <source>
        <dbReference type="SAM" id="Phobius"/>
    </source>
</evidence>
<evidence type="ECO:0000256" key="5">
    <source>
        <dbReference type="SAM" id="Coils"/>
    </source>
</evidence>
<evidence type="ECO:0000256" key="4">
    <source>
        <dbReference type="ARBA" id="ARBA00023172"/>
    </source>
</evidence>
<dbReference type="AlphaFoldDB" id="A0A7V3PSD5"/>
<dbReference type="EMBL" id="DTMZ01000007">
    <property type="protein sequence ID" value="HGD12594.1"/>
    <property type="molecule type" value="Genomic_DNA"/>
</dbReference>